<evidence type="ECO:0000256" key="5">
    <source>
        <dbReference type="ARBA" id="ARBA00022977"/>
    </source>
</evidence>
<sequence>MYVTPEDIPAKPLVQRAVEAVSGGVTAIQVRRKEGNARDLFDLAILLAESLPQGFPLVVNSRLDVALEAGAWGLHLPEDHLPLSHFRRVAPALNLGVSVHSVEAARKAFSEGADYLVAGPVFDTPSKRVFGAPLGLSVLSEIVRSVPVPVLAIGGIMEENVPGVRLSGATGFAVMGPLAYAEDTRSRAFSLRRSWIRGGEEGR</sequence>
<evidence type="ECO:0000256" key="8">
    <source>
        <dbReference type="ARBA" id="ARBA00047883"/>
    </source>
</evidence>
<evidence type="ECO:0000256" key="1">
    <source>
        <dbReference type="ARBA" id="ARBA00005165"/>
    </source>
</evidence>
<keyword evidence="4" id="KW-0460">Magnesium</keyword>
<accession>A0A7C3QTY3</accession>
<dbReference type="CDD" id="cd00564">
    <property type="entry name" value="TMP_TenI"/>
    <property type="match status" value="1"/>
</dbReference>
<keyword evidence="3" id="KW-0479">Metal-binding</keyword>
<evidence type="ECO:0000256" key="7">
    <source>
        <dbReference type="ARBA" id="ARBA00047851"/>
    </source>
</evidence>
<keyword evidence="2 9" id="KW-0808">Transferase</keyword>
<feature type="binding site" evidence="9">
    <location>
        <begin position="124"/>
        <end position="126"/>
    </location>
    <ligand>
        <name>2-[(2R,5Z)-2-carboxy-4-methylthiazol-5(2H)-ylidene]ethyl phosphate</name>
        <dbReference type="ChEBI" id="CHEBI:62899"/>
    </ligand>
</feature>
<proteinExistence type="inferred from homology"/>
<evidence type="ECO:0000256" key="4">
    <source>
        <dbReference type="ARBA" id="ARBA00022842"/>
    </source>
</evidence>
<feature type="domain" description="Thiamine phosphate synthase/TenI" evidence="10">
    <location>
        <begin position="2"/>
        <end position="176"/>
    </location>
</feature>
<dbReference type="InterPro" id="IPR034291">
    <property type="entry name" value="TMP_synthase"/>
</dbReference>
<feature type="binding site" evidence="9">
    <location>
        <position position="98"/>
    </location>
    <ligand>
        <name>4-amino-2-methyl-5-(diphosphooxymethyl)pyrimidine</name>
        <dbReference type="ChEBI" id="CHEBI:57841"/>
    </ligand>
</feature>
<dbReference type="UniPathway" id="UPA00060">
    <property type="reaction ID" value="UER00141"/>
</dbReference>
<comment type="pathway">
    <text evidence="1 9">Cofactor biosynthesis; thiamine diphosphate biosynthesis; thiamine phosphate from 4-amino-2-methyl-5-diphosphomethylpyrimidine and 4-methyl-5-(2-phosphoethyl)-thiazole: step 1/1.</text>
</comment>
<comment type="caution">
    <text evidence="11">The sequence shown here is derived from an EMBL/GenBank/DDBJ whole genome shotgun (WGS) entry which is preliminary data.</text>
</comment>
<dbReference type="Gene3D" id="3.20.20.70">
    <property type="entry name" value="Aldolase class I"/>
    <property type="match status" value="1"/>
</dbReference>
<feature type="binding site" evidence="9">
    <location>
        <position position="60"/>
    </location>
    <ligand>
        <name>4-amino-2-methyl-5-(diphosphooxymethyl)pyrimidine</name>
        <dbReference type="ChEBI" id="CHEBI:57841"/>
    </ligand>
</feature>
<comment type="catalytic activity">
    <reaction evidence="8 9">
        <text>2-[(2R,5Z)-2-carboxy-4-methylthiazol-5(2H)-ylidene]ethyl phosphate + 4-amino-2-methyl-5-(diphosphooxymethyl)pyrimidine + 2 H(+) = thiamine phosphate + CO2 + diphosphate</text>
        <dbReference type="Rhea" id="RHEA:47844"/>
        <dbReference type="ChEBI" id="CHEBI:15378"/>
        <dbReference type="ChEBI" id="CHEBI:16526"/>
        <dbReference type="ChEBI" id="CHEBI:33019"/>
        <dbReference type="ChEBI" id="CHEBI:37575"/>
        <dbReference type="ChEBI" id="CHEBI:57841"/>
        <dbReference type="ChEBI" id="CHEBI:62899"/>
        <dbReference type="EC" id="2.5.1.3"/>
    </reaction>
</comment>
<dbReference type="SUPFAM" id="SSF51391">
    <property type="entry name" value="Thiamin phosphate synthase"/>
    <property type="match status" value="1"/>
</dbReference>
<evidence type="ECO:0000256" key="2">
    <source>
        <dbReference type="ARBA" id="ARBA00022679"/>
    </source>
</evidence>
<protein>
    <recommendedName>
        <fullName evidence="9">Thiamine-phosphate synthase</fullName>
        <shortName evidence="9">TP synthase</shortName>
        <shortName evidence="9">TPS</shortName>
        <ecNumber evidence="9">2.5.1.3</ecNumber>
    </recommendedName>
    <alternativeName>
        <fullName evidence="9">Thiamine-phosphate pyrophosphorylase</fullName>
        <shortName evidence="9">TMP pyrophosphorylase</shortName>
        <shortName evidence="9">TMP-PPase</shortName>
    </alternativeName>
</protein>
<evidence type="ECO:0000256" key="3">
    <source>
        <dbReference type="ARBA" id="ARBA00022723"/>
    </source>
</evidence>
<reference evidence="11" key="1">
    <citation type="journal article" date="2020" name="mSystems">
        <title>Genome- and Community-Level Interaction Insights into Carbon Utilization and Element Cycling Functions of Hydrothermarchaeota in Hydrothermal Sediment.</title>
        <authorList>
            <person name="Zhou Z."/>
            <person name="Liu Y."/>
            <person name="Xu W."/>
            <person name="Pan J."/>
            <person name="Luo Z.H."/>
            <person name="Li M."/>
        </authorList>
    </citation>
    <scope>NUCLEOTIDE SEQUENCE [LARGE SCALE GENOMIC DNA]</scope>
    <source>
        <strain evidence="11">SpSt-902</strain>
    </source>
</reference>
<dbReference type="GO" id="GO:0004789">
    <property type="term" value="F:thiamine-phosphate diphosphorylase activity"/>
    <property type="evidence" value="ECO:0007669"/>
    <property type="project" value="UniProtKB-UniRule"/>
</dbReference>
<keyword evidence="5 9" id="KW-0784">Thiamine biosynthesis</keyword>
<dbReference type="GO" id="GO:0000287">
    <property type="term" value="F:magnesium ion binding"/>
    <property type="evidence" value="ECO:0007669"/>
    <property type="project" value="UniProtKB-UniRule"/>
</dbReference>
<comment type="caution">
    <text evidence="9">Lacks conserved residue(s) required for the propagation of feature annotation.</text>
</comment>
<dbReference type="HAMAP" id="MF_00097">
    <property type="entry name" value="TMP_synthase"/>
    <property type="match status" value="1"/>
</dbReference>
<dbReference type="EMBL" id="DTMM01000030">
    <property type="protein sequence ID" value="HFT92609.1"/>
    <property type="molecule type" value="Genomic_DNA"/>
</dbReference>
<organism evidence="11">
    <name type="scientific">Leptospirillum ferriphilum</name>
    <dbReference type="NCBI Taxonomy" id="178606"/>
    <lineage>
        <taxon>Bacteria</taxon>
        <taxon>Pseudomonadati</taxon>
        <taxon>Nitrospirota</taxon>
        <taxon>Nitrospiria</taxon>
        <taxon>Nitrospirales</taxon>
        <taxon>Nitrospiraceae</taxon>
        <taxon>Leptospirillum</taxon>
    </lineage>
</organism>
<dbReference type="Pfam" id="PF02581">
    <property type="entry name" value="TMP-TENI"/>
    <property type="match status" value="1"/>
</dbReference>
<name>A0A7C3QTY3_9BACT</name>
<dbReference type="GO" id="GO:0009229">
    <property type="term" value="P:thiamine diphosphate biosynthetic process"/>
    <property type="evidence" value="ECO:0007669"/>
    <property type="project" value="UniProtKB-UniRule"/>
</dbReference>
<feature type="binding site" evidence="9">
    <location>
        <begin position="29"/>
        <end position="33"/>
    </location>
    <ligand>
        <name>4-amino-2-methyl-5-(diphosphooxymethyl)pyrimidine</name>
        <dbReference type="ChEBI" id="CHEBI:57841"/>
    </ligand>
</feature>
<dbReference type="PANTHER" id="PTHR20857">
    <property type="entry name" value="THIAMINE-PHOSPHATE PYROPHOSPHORYLASE"/>
    <property type="match status" value="1"/>
</dbReference>
<dbReference type="EC" id="2.5.1.3" evidence="9"/>
<dbReference type="InterPro" id="IPR036206">
    <property type="entry name" value="ThiamineP_synth_sf"/>
</dbReference>
<comment type="function">
    <text evidence="9">Condenses 4-methyl-5-(beta-hydroxyethyl)thiazole monophosphate (THZ-P) and 2-methyl-4-amino-5-hydroxymethyl pyrimidine pyrophosphate (HMP-PP) to form thiamine monophosphate (TMP).</text>
</comment>
<feature type="binding site" evidence="9">
    <location>
        <position position="155"/>
    </location>
    <ligand>
        <name>2-[(2R,5Z)-2-carboxy-4-methylthiazol-5(2H)-ylidene]ethyl phosphate</name>
        <dbReference type="ChEBI" id="CHEBI:62899"/>
    </ligand>
</feature>
<dbReference type="GO" id="GO:0009228">
    <property type="term" value="P:thiamine biosynthetic process"/>
    <property type="evidence" value="ECO:0007669"/>
    <property type="project" value="UniProtKB-KW"/>
</dbReference>
<dbReference type="GO" id="GO:0005737">
    <property type="term" value="C:cytoplasm"/>
    <property type="evidence" value="ECO:0007669"/>
    <property type="project" value="TreeGrafter"/>
</dbReference>
<gene>
    <name evidence="9" type="primary">thiE</name>
    <name evidence="11" type="ORF">ENX03_01455</name>
</gene>
<dbReference type="InterPro" id="IPR013785">
    <property type="entry name" value="Aldolase_TIM"/>
</dbReference>
<dbReference type="AlphaFoldDB" id="A0A7C3QTY3"/>
<evidence type="ECO:0000313" key="11">
    <source>
        <dbReference type="EMBL" id="HFT92609.1"/>
    </source>
</evidence>
<feature type="binding site" evidence="9">
    <location>
        <position position="127"/>
    </location>
    <ligand>
        <name>4-amino-2-methyl-5-(diphosphooxymethyl)pyrimidine</name>
        <dbReference type="ChEBI" id="CHEBI:57841"/>
    </ligand>
</feature>
<evidence type="ECO:0000256" key="9">
    <source>
        <dbReference type="HAMAP-Rule" id="MF_00097"/>
    </source>
</evidence>
<dbReference type="PANTHER" id="PTHR20857:SF23">
    <property type="entry name" value="THIAMINE BIOSYNTHETIC BIFUNCTIONAL ENZYME"/>
    <property type="match status" value="1"/>
</dbReference>
<evidence type="ECO:0000259" key="10">
    <source>
        <dbReference type="Pfam" id="PF02581"/>
    </source>
</evidence>
<comment type="similarity">
    <text evidence="9">Belongs to the thiamine-phosphate synthase family.</text>
</comment>
<comment type="catalytic activity">
    <reaction evidence="7 9">
        <text>2-(2-carboxy-4-methylthiazol-5-yl)ethyl phosphate + 4-amino-2-methyl-5-(diphosphooxymethyl)pyrimidine + 2 H(+) = thiamine phosphate + CO2 + diphosphate</text>
        <dbReference type="Rhea" id="RHEA:47848"/>
        <dbReference type="ChEBI" id="CHEBI:15378"/>
        <dbReference type="ChEBI" id="CHEBI:16526"/>
        <dbReference type="ChEBI" id="CHEBI:33019"/>
        <dbReference type="ChEBI" id="CHEBI:37575"/>
        <dbReference type="ChEBI" id="CHEBI:57841"/>
        <dbReference type="ChEBI" id="CHEBI:62890"/>
        <dbReference type="EC" id="2.5.1.3"/>
    </reaction>
</comment>
<comment type="catalytic activity">
    <reaction evidence="6 9">
        <text>4-methyl-5-(2-phosphooxyethyl)-thiazole + 4-amino-2-methyl-5-(diphosphooxymethyl)pyrimidine + H(+) = thiamine phosphate + diphosphate</text>
        <dbReference type="Rhea" id="RHEA:22328"/>
        <dbReference type="ChEBI" id="CHEBI:15378"/>
        <dbReference type="ChEBI" id="CHEBI:33019"/>
        <dbReference type="ChEBI" id="CHEBI:37575"/>
        <dbReference type="ChEBI" id="CHEBI:57841"/>
        <dbReference type="ChEBI" id="CHEBI:58296"/>
        <dbReference type="EC" id="2.5.1.3"/>
    </reaction>
</comment>
<dbReference type="InterPro" id="IPR022998">
    <property type="entry name" value="ThiamineP_synth_TenI"/>
</dbReference>
<evidence type="ECO:0000256" key="6">
    <source>
        <dbReference type="ARBA" id="ARBA00047334"/>
    </source>
</evidence>